<evidence type="ECO:0000256" key="9">
    <source>
        <dbReference type="ARBA" id="ARBA00023132"/>
    </source>
</evidence>
<dbReference type="SMART" id="SM00320">
    <property type="entry name" value="WD40"/>
    <property type="match status" value="2"/>
</dbReference>
<comment type="subcellular location">
    <subcellularLocation>
        <location evidence="1">Nucleus</location>
        <location evidence="1">Nuclear pore complex</location>
    </subcellularLocation>
</comment>
<reference evidence="12 13" key="1">
    <citation type="submission" date="2024-01" db="EMBL/GenBank/DDBJ databases">
        <title>Genome assemblies of Stephania.</title>
        <authorList>
            <person name="Yang L."/>
        </authorList>
    </citation>
    <scope>NUCLEOTIDE SEQUENCE [LARGE SCALE GENOMIC DNA]</scope>
    <source>
        <strain evidence="12">JXDWG</strain>
        <tissue evidence="12">Leaf</tissue>
    </source>
</reference>
<dbReference type="GO" id="GO:0006606">
    <property type="term" value="P:protein import into nucleus"/>
    <property type="evidence" value="ECO:0007669"/>
    <property type="project" value="TreeGrafter"/>
</dbReference>
<dbReference type="Gene3D" id="2.130.10.10">
    <property type="entry name" value="YVTN repeat-like/Quinoprotein amine dehydrogenase"/>
    <property type="match status" value="2"/>
</dbReference>
<evidence type="ECO:0000313" key="13">
    <source>
        <dbReference type="Proteomes" id="UP001419268"/>
    </source>
</evidence>
<dbReference type="GO" id="GO:0005198">
    <property type="term" value="F:structural molecule activity"/>
    <property type="evidence" value="ECO:0007669"/>
    <property type="project" value="InterPro"/>
</dbReference>
<evidence type="ECO:0000313" key="12">
    <source>
        <dbReference type="EMBL" id="KAK9134066.1"/>
    </source>
</evidence>
<name>A0AAP0PAX3_9MAGN</name>
<keyword evidence="6" id="KW-0509">mRNA transport</keyword>
<gene>
    <name evidence="12" type="ORF">Scep_013594</name>
</gene>
<protein>
    <submittedName>
        <fullName evidence="12">Uncharacterized protein</fullName>
    </submittedName>
</protein>
<keyword evidence="8" id="KW-0811">Translocation</keyword>
<dbReference type="InterPro" id="IPR015943">
    <property type="entry name" value="WD40/YVTN_repeat-like_dom_sf"/>
</dbReference>
<organism evidence="12 13">
    <name type="scientific">Stephania cephalantha</name>
    <dbReference type="NCBI Taxonomy" id="152367"/>
    <lineage>
        <taxon>Eukaryota</taxon>
        <taxon>Viridiplantae</taxon>
        <taxon>Streptophyta</taxon>
        <taxon>Embryophyta</taxon>
        <taxon>Tracheophyta</taxon>
        <taxon>Spermatophyta</taxon>
        <taxon>Magnoliopsida</taxon>
        <taxon>Ranunculales</taxon>
        <taxon>Menispermaceae</taxon>
        <taxon>Menispermoideae</taxon>
        <taxon>Cissampelideae</taxon>
        <taxon>Stephania</taxon>
    </lineage>
</organism>
<dbReference type="InterPro" id="IPR037363">
    <property type="entry name" value="Sec13/Seh1_fam"/>
</dbReference>
<comment type="similarity">
    <text evidence="2">Belongs to the WD repeat SEC13 family.</text>
</comment>
<dbReference type="GO" id="GO:0030127">
    <property type="term" value="C:COPII vesicle coat"/>
    <property type="evidence" value="ECO:0007669"/>
    <property type="project" value="TreeGrafter"/>
</dbReference>
<dbReference type="EMBL" id="JBBNAG010000005">
    <property type="protein sequence ID" value="KAK9134066.1"/>
    <property type="molecule type" value="Genomic_DNA"/>
</dbReference>
<dbReference type="GO" id="GO:0051028">
    <property type="term" value="P:mRNA transport"/>
    <property type="evidence" value="ECO:0007669"/>
    <property type="project" value="UniProtKB-KW"/>
</dbReference>
<dbReference type="AlphaFoldDB" id="A0AAP0PAX3"/>
<evidence type="ECO:0000256" key="11">
    <source>
        <dbReference type="PROSITE-ProRule" id="PRU00221"/>
    </source>
</evidence>
<dbReference type="InterPro" id="IPR001680">
    <property type="entry name" value="WD40_rpt"/>
</dbReference>
<dbReference type="Pfam" id="PF00400">
    <property type="entry name" value="WD40"/>
    <property type="match status" value="1"/>
</dbReference>
<feature type="repeat" description="WD" evidence="11">
    <location>
        <begin position="7"/>
        <end position="48"/>
    </location>
</feature>
<keyword evidence="10" id="KW-0539">Nucleus</keyword>
<proteinExistence type="inferred from homology"/>
<evidence type="ECO:0000256" key="5">
    <source>
        <dbReference type="ARBA" id="ARBA00022737"/>
    </source>
</evidence>
<keyword evidence="5" id="KW-0677">Repeat</keyword>
<dbReference type="InterPro" id="IPR036322">
    <property type="entry name" value="WD40_repeat_dom_sf"/>
</dbReference>
<evidence type="ECO:0000256" key="4">
    <source>
        <dbReference type="ARBA" id="ARBA00022574"/>
    </source>
</evidence>
<keyword evidence="4 11" id="KW-0853">WD repeat</keyword>
<evidence type="ECO:0000256" key="2">
    <source>
        <dbReference type="ARBA" id="ARBA00010102"/>
    </source>
</evidence>
<dbReference type="PANTHER" id="PTHR11024">
    <property type="entry name" value="NUCLEAR PORE COMPLEX PROTEIN SEC13 / SEH1 FAMILY MEMBER"/>
    <property type="match status" value="1"/>
</dbReference>
<keyword evidence="9" id="KW-0906">Nuclear pore complex</keyword>
<keyword evidence="13" id="KW-1185">Reference proteome</keyword>
<evidence type="ECO:0000256" key="7">
    <source>
        <dbReference type="ARBA" id="ARBA00022927"/>
    </source>
</evidence>
<dbReference type="PANTHER" id="PTHR11024:SF2">
    <property type="entry name" value="PROTEIN SEC13 HOMOLOG"/>
    <property type="match status" value="1"/>
</dbReference>
<keyword evidence="7" id="KW-0653">Protein transport</keyword>
<evidence type="ECO:0000256" key="10">
    <source>
        <dbReference type="ARBA" id="ARBA00023242"/>
    </source>
</evidence>
<dbReference type="SUPFAM" id="SSF50978">
    <property type="entry name" value="WD40 repeat-like"/>
    <property type="match status" value="1"/>
</dbReference>
<dbReference type="Proteomes" id="UP001419268">
    <property type="component" value="Unassembled WGS sequence"/>
</dbReference>
<evidence type="ECO:0000256" key="1">
    <source>
        <dbReference type="ARBA" id="ARBA00004567"/>
    </source>
</evidence>
<dbReference type="GO" id="GO:0031080">
    <property type="term" value="C:nuclear pore outer ring"/>
    <property type="evidence" value="ECO:0007669"/>
    <property type="project" value="TreeGrafter"/>
</dbReference>
<sequence length="375" mass="41540">MPCQKIETGHQDVVHDVVMDYYGKRLATASSDATIKIIGLEDGSLSRSSYAHRWVRDVAWAPNLGLPKSTIASASRDEDLLLYGVAKEGDRWEGKDKDDIIIKTKTKKGSRGSAISIKTISLSVNLKIRSRKSKSELANLTTDVFEILIDRSKPFISKSGTLLFKPQPSISTVFRFIIVDPILISDIRDIDGIRIKTKTKKGSRRSAISIKTISLSVNLKIRSRKPKSELANLTTDVFEILIDRSKPFISKSGTLFFKPQPSISTVFRFIIVDPIQISDIRVPIRACCVDVSRCDSSVPVTAAELSSRGSRRNWRVPAVRDESRPLTDLEADRWKLCEKEWLACDVAAQGDVATRGNSGLAAGLYAADMATPDWS</sequence>
<evidence type="ECO:0000256" key="8">
    <source>
        <dbReference type="ARBA" id="ARBA00023010"/>
    </source>
</evidence>
<dbReference type="PROSITE" id="PS50082">
    <property type="entry name" value="WD_REPEATS_2"/>
    <property type="match status" value="1"/>
</dbReference>
<accession>A0AAP0PAX3</accession>
<evidence type="ECO:0000256" key="6">
    <source>
        <dbReference type="ARBA" id="ARBA00022816"/>
    </source>
</evidence>
<evidence type="ECO:0000256" key="3">
    <source>
        <dbReference type="ARBA" id="ARBA00022448"/>
    </source>
</evidence>
<keyword evidence="3" id="KW-0813">Transport</keyword>
<comment type="caution">
    <text evidence="12">The sequence shown here is derived from an EMBL/GenBank/DDBJ whole genome shotgun (WGS) entry which is preliminary data.</text>
</comment>
<dbReference type="GO" id="GO:0090114">
    <property type="term" value="P:COPII-coated vesicle budding"/>
    <property type="evidence" value="ECO:0007669"/>
    <property type="project" value="TreeGrafter"/>
</dbReference>